<evidence type="ECO:0000256" key="2">
    <source>
        <dbReference type="ARBA" id="ARBA00022741"/>
    </source>
</evidence>
<evidence type="ECO:0000259" key="5">
    <source>
        <dbReference type="Pfam" id="PF00288"/>
    </source>
</evidence>
<dbReference type="PANTHER" id="PTHR43527">
    <property type="entry name" value="4-DIPHOSPHOCYTIDYL-2-C-METHYL-D-ERYTHRITOL KINASE, CHLOROPLASTIC"/>
    <property type="match status" value="1"/>
</dbReference>
<name>A0AAW1QQY8_9CHLO</name>
<gene>
    <name evidence="6" type="ORF">WJX72_005988</name>
</gene>
<dbReference type="EMBL" id="JALJOR010000002">
    <property type="protein sequence ID" value="KAK9823860.1"/>
    <property type="molecule type" value="Genomic_DNA"/>
</dbReference>
<dbReference type="NCBIfam" id="TIGR00154">
    <property type="entry name" value="ispE"/>
    <property type="match status" value="1"/>
</dbReference>
<sequence>MGRLHPGGRRPWLARRLLQIAGSHSHPRSIAHHTWKVADPTDLQTNSGCINLSGPRCTKGVISTNHAGISPDVSVDLPADPADAFTCYSCDGPIALQRWVPGPLEKAGLCLRVFSPSKVNLFLRVVARREDGYHDLASLFHVVDLGDQMSFTQQEGADSLSCNMPGVPTDQSNLALKALELFREKTGMKEHFHVHLEKRVPHGGGLGGGSANAATALWAANELCGRPAGNADLLAWAGKIGSDVPVFFSHGAAYCTGRGDIVEDVPPPLPLDTPLLLVKPPVGLSTPEIFRALDLGRRSQADPWDLLRRMTAEGLQQHLCVNDLEQPAFDRLPELQRLKERLMRDTDGCFSAVFMTGSGSTIVAAGSDTVPPFLSEAPYQDVFVARARLVARQPDGWYQPSC</sequence>
<keyword evidence="2" id="KW-0547">Nucleotide-binding</keyword>
<keyword evidence="3" id="KW-0418">Kinase</keyword>
<evidence type="ECO:0000256" key="1">
    <source>
        <dbReference type="ARBA" id="ARBA00022679"/>
    </source>
</evidence>
<dbReference type="Gene3D" id="3.30.230.10">
    <property type="match status" value="1"/>
</dbReference>
<protein>
    <recommendedName>
        <fullName evidence="5">GHMP kinase N-terminal domain-containing protein</fullName>
    </recommendedName>
</protein>
<dbReference type="SUPFAM" id="SSF55060">
    <property type="entry name" value="GHMP Kinase, C-terminal domain"/>
    <property type="match status" value="1"/>
</dbReference>
<dbReference type="GO" id="GO:0050515">
    <property type="term" value="F:4-(cytidine 5'-diphospho)-2-C-methyl-D-erythritol kinase activity"/>
    <property type="evidence" value="ECO:0007669"/>
    <property type="project" value="InterPro"/>
</dbReference>
<dbReference type="InterPro" id="IPR006204">
    <property type="entry name" value="GHMP_kinase_N_dom"/>
</dbReference>
<feature type="domain" description="GHMP kinase N-terminal" evidence="5">
    <location>
        <begin position="173"/>
        <end position="249"/>
    </location>
</feature>
<dbReference type="InterPro" id="IPR004424">
    <property type="entry name" value="IspE"/>
</dbReference>
<accession>A0AAW1QQY8</accession>
<organism evidence="6 7">
    <name type="scientific">[Myrmecia] bisecta</name>
    <dbReference type="NCBI Taxonomy" id="41462"/>
    <lineage>
        <taxon>Eukaryota</taxon>
        <taxon>Viridiplantae</taxon>
        <taxon>Chlorophyta</taxon>
        <taxon>core chlorophytes</taxon>
        <taxon>Trebouxiophyceae</taxon>
        <taxon>Trebouxiales</taxon>
        <taxon>Trebouxiaceae</taxon>
        <taxon>Myrmecia</taxon>
    </lineage>
</organism>
<dbReference type="SUPFAM" id="SSF54211">
    <property type="entry name" value="Ribosomal protein S5 domain 2-like"/>
    <property type="match status" value="1"/>
</dbReference>
<evidence type="ECO:0000313" key="6">
    <source>
        <dbReference type="EMBL" id="KAK9823860.1"/>
    </source>
</evidence>
<dbReference type="InterPro" id="IPR036554">
    <property type="entry name" value="GHMP_kinase_C_sf"/>
</dbReference>
<keyword evidence="1" id="KW-0808">Transferase</keyword>
<dbReference type="InterPro" id="IPR014721">
    <property type="entry name" value="Ribsml_uS5_D2-typ_fold_subgr"/>
</dbReference>
<dbReference type="GO" id="GO:0016114">
    <property type="term" value="P:terpenoid biosynthetic process"/>
    <property type="evidence" value="ECO:0007669"/>
    <property type="project" value="InterPro"/>
</dbReference>
<dbReference type="Gene3D" id="3.30.70.890">
    <property type="entry name" value="GHMP kinase, C-terminal domain"/>
    <property type="match status" value="1"/>
</dbReference>
<dbReference type="InterPro" id="IPR020568">
    <property type="entry name" value="Ribosomal_Su5_D2-typ_SF"/>
</dbReference>
<evidence type="ECO:0000256" key="3">
    <source>
        <dbReference type="ARBA" id="ARBA00022777"/>
    </source>
</evidence>
<dbReference type="Pfam" id="PF00288">
    <property type="entry name" value="GHMP_kinases_N"/>
    <property type="match status" value="1"/>
</dbReference>
<dbReference type="GO" id="GO:0005524">
    <property type="term" value="F:ATP binding"/>
    <property type="evidence" value="ECO:0007669"/>
    <property type="project" value="UniProtKB-KW"/>
</dbReference>
<comment type="caution">
    <text evidence="6">The sequence shown here is derived from an EMBL/GenBank/DDBJ whole genome shotgun (WGS) entry which is preliminary data.</text>
</comment>
<dbReference type="AlphaFoldDB" id="A0AAW1QQY8"/>
<dbReference type="Proteomes" id="UP001489004">
    <property type="component" value="Unassembled WGS sequence"/>
</dbReference>
<proteinExistence type="inferred from homology"/>
<evidence type="ECO:0000313" key="7">
    <source>
        <dbReference type="Proteomes" id="UP001489004"/>
    </source>
</evidence>
<keyword evidence="7" id="KW-1185">Reference proteome</keyword>
<dbReference type="HAMAP" id="MF_00061">
    <property type="entry name" value="IspE"/>
    <property type="match status" value="1"/>
</dbReference>
<dbReference type="PANTHER" id="PTHR43527:SF2">
    <property type="entry name" value="4-DIPHOSPHOCYTIDYL-2-C-METHYL-D-ERYTHRITOL KINASE, CHLOROPLASTIC"/>
    <property type="match status" value="1"/>
</dbReference>
<evidence type="ECO:0000256" key="4">
    <source>
        <dbReference type="ARBA" id="ARBA00022840"/>
    </source>
</evidence>
<reference evidence="6 7" key="1">
    <citation type="journal article" date="2024" name="Nat. Commun.">
        <title>Phylogenomics reveals the evolutionary origins of lichenization in chlorophyte algae.</title>
        <authorList>
            <person name="Puginier C."/>
            <person name="Libourel C."/>
            <person name="Otte J."/>
            <person name="Skaloud P."/>
            <person name="Haon M."/>
            <person name="Grisel S."/>
            <person name="Petersen M."/>
            <person name="Berrin J.G."/>
            <person name="Delaux P.M."/>
            <person name="Dal Grande F."/>
            <person name="Keller J."/>
        </authorList>
    </citation>
    <scope>NUCLEOTIDE SEQUENCE [LARGE SCALE GENOMIC DNA]</scope>
    <source>
        <strain evidence="6 7">SAG 2043</strain>
    </source>
</reference>
<keyword evidence="4" id="KW-0067">ATP-binding</keyword>